<dbReference type="InterPro" id="IPR016181">
    <property type="entry name" value="Acyl_CoA_acyltransferase"/>
</dbReference>
<dbReference type="PANTHER" id="PTHR23088">
    <property type="entry name" value="NITRILASE-RELATED"/>
    <property type="match status" value="1"/>
</dbReference>
<accession>A0A1H3K816</accession>
<dbReference type="AlphaFoldDB" id="A0A1H3K816"/>
<dbReference type="PROSITE" id="PS01227">
    <property type="entry name" value="UPF0012"/>
    <property type="match status" value="1"/>
</dbReference>
<dbReference type="PANTHER" id="PTHR23088:SF50">
    <property type="entry name" value="HYDROLASE YHCX"/>
    <property type="match status" value="1"/>
</dbReference>
<gene>
    <name evidence="4" type="ORF">SAMN05192546_102259</name>
</gene>
<proteinExistence type="inferred from homology"/>
<dbReference type="EMBL" id="FNPV01000002">
    <property type="protein sequence ID" value="SDY48253.1"/>
    <property type="molecule type" value="Genomic_DNA"/>
</dbReference>
<evidence type="ECO:0000259" key="2">
    <source>
        <dbReference type="PROSITE" id="PS50263"/>
    </source>
</evidence>
<dbReference type="PROSITE" id="PS50263">
    <property type="entry name" value="CN_HYDROLASE"/>
    <property type="match status" value="1"/>
</dbReference>
<dbReference type="RefSeq" id="WP_093311145.1">
    <property type="nucleotide sequence ID" value="NZ_FNPV01000002.1"/>
</dbReference>
<reference evidence="4 5" key="1">
    <citation type="submission" date="2016-10" db="EMBL/GenBank/DDBJ databases">
        <authorList>
            <person name="de Groot N.N."/>
        </authorList>
    </citation>
    <scope>NUCLEOTIDE SEQUENCE [LARGE SCALE GENOMIC DNA]</scope>
    <source>
        <strain evidence="4 5">APO</strain>
    </source>
</reference>
<dbReference type="CDD" id="cd04301">
    <property type="entry name" value="NAT_SF"/>
    <property type="match status" value="1"/>
</dbReference>
<comment type="similarity">
    <text evidence="1">Belongs to the carbon-nitrogen hydrolase superfamily. NIT1/NIT2 family.</text>
</comment>
<dbReference type="Gene3D" id="3.60.110.10">
    <property type="entry name" value="Carbon-nitrogen hydrolase"/>
    <property type="match status" value="1"/>
</dbReference>
<feature type="domain" description="N-acetyltransferase" evidence="3">
    <location>
        <begin position="13"/>
        <end position="173"/>
    </location>
</feature>
<dbReference type="GO" id="GO:0016787">
    <property type="term" value="F:hydrolase activity"/>
    <property type="evidence" value="ECO:0007669"/>
    <property type="project" value="UniProtKB-KW"/>
</dbReference>
<dbReference type="Pfam" id="PF00795">
    <property type="entry name" value="CN_hydrolase"/>
    <property type="match status" value="1"/>
</dbReference>
<dbReference type="InterPro" id="IPR036526">
    <property type="entry name" value="C-N_Hydrolase_sf"/>
</dbReference>
<evidence type="ECO:0000259" key="3">
    <source>
        <dbReference type="PROSITE" id="PS51186"/>
    </source>
</evidence>
<dbReference type="SUPFAM" id="SSF56317">
    <property type="entry name" value="Carbon-nitrogen hydrolase"/>
    <property type="match status" value="1"/>
</dbReference>
<protein>
    <submittedName>
        <fullName evidence="4">Predicted amidohydrolase</fullName>
    </submittedName>
</protein>
<name>A0A1H3K816_9FIRM</name>
<dbReference type="GO" id="GO:0016747">
    <property type="term" value="F:acyltransferase activity, transferring groups other than amino-acyl groups"/>
    <property type="evidence" value="ECO:0007669"/>
    <property type="project" value="InterPro"/>
</dbReference>
<dbReference type="Pfam" id="PF00583">
    <property type="entry name" value="Acetyltransf_1"/>
    <property type="match status" value="1"/>
</dbReference>
<sequence length="511" mass="59662">MEQINLQQMEKNLIVRNVRQEDILAVVELSQICFPKMDPWEKDHLESQIAVFQEGQHCVEYDGKIIGASSSLIIDFEQYEDTHNFDEICDFGYITNHDPDGLHLYGIAMMVHPEYRRLKIGTRLYEARKELVEELNLKGMIIGGRIPYYHKYAKTMKPREYVQQVVKREIYDPVLTFHIMNEFVVKRIISEYLEDDQASLHHAVLLEWSNVDYLPKSKRHFIRAFPVRICAVQYSLKRVDSFEEFARQCEYYVETSAIYESDFVVFPESFTVQLLSFLNERIPSKQVRRLTEYTERYILLFSELAVKNNVNIVGGSHFVEEEGSIYNVSYLFHRNGKIDKQYKIHITPEEKKWWGLQPGNEVNVFDTDRGKIAILICYDIQFPELSRMVMEKGANIVFVPFCTDDRQGYLRVRYCSQARAVENQVYTVIAGTVGNLTHVEKADMQYAQSGIFAPSDFSFARDGIVGECTPNIETIVVGDVDLEILRRNRKTGTVTQLKDRRNDLYETYPVK</sequence>
<dbReference type="CDD" id="cd07574">
    <property type="entry name" value="nitrilase_Rim1_like"/>
    <property type="match status" value="1"/>
</dbReference>
<dbReference type="Proteomes" id="UP000199230">
    <property type="component" value="Unassembled WGS sequence"/>
</dbReference>
<keyword evidence="5" id="KW-1185">Reference proteome</keyword>
<dbReference type="InterPro" id="IPR001110">
    <property type="entry name" value="UPF0012_CS"/>
</dbReference>
<dbReference type="PROSITE" id="PS51186">
    <property type="entry name" value="GNAT"/>
    <property type="match status" value="1"/>
</dbReference>
<dbReference type="Gene3D" id="3.40.630.30">
    <property type="match status" value="1"/>
</dbReference>
<evidence type="ECO:0000256" key="1">
    <source>
        <dbReference type="ARBA" id="ARBA00010613"/>
    </source>
</evidence>
<dbReference type="OrthoDB" id="9811121at2"/>
<evidence type="ECO:0000313" key="5">
    <source>
        <dbReference type="Proteomes" id="UP000199230"/>
    </source>
</evidence>
<evidence type="ECO:0000313" key="4">
    <source>
        <dbReference type="EMBL" id="SDY48253.1"/>
    </source>
</evidence>
<organism evidence="4 5">
    <name type="scientific">Tindallia californiensis</name>
    <dbReference type="NCBI Taxonomy" id="159292"/>
    <lineage>
        <taxon>Bacteria</taxon>
        <taxon>Bacillati</taxon>
        <taxon>Bacillota</taxon>
        <taxon>Clostridia</taxon>
        <taxon>Peptostreptococcales</taxon>
        <taxon>Tindalliaceae</taxon>
        <taxon>Tindallia</taxon>
    </lineage>
</organism>
<dbReference type="STRING" id="159292.SAMN05192546_102259"/>
<dbReference type="InterPro" id="IPR003010">
    <property type="entry name" value="C-N_Hydrolase"/>
</dbReference>
<feature type="domain" description="CN hydrolase" evidence="2">
    <location>
        <begin position="227"/>
        <end position="482"/>
    </location>
</feature>
<dbReference type="InterPro" id="IPR000182">
    <property type="entry name" value="GNAT_dom"/>
</dbReference>
<dbReference type="SUPFAM" id="SSF55729">
    <property type="entry name" value="Acyl-CoA N-acyltransferases (Nat)"/>
    <property type="match status" value="1"/>
</dbReference>
<keyword evidence="4" id="KW-0378">Hydrolase</keyword>